<dbReference type="RefSeq" id="WP_010918247.1">
    <property type="nucleotide sequence ID" value="NC_011916.1"/>
</dbReference>
<sequence length="258" mass="27635">MRAVWLVTTAALMLTGCATLSGDAPSNRYLAKGVFDARDHLPPPPAKGSEAALRDREIFRATRALKDTPRWSLAQEDNVEEKVLDGYACALGVTPSFERNPKLAVTLLRMSRDVRSAVAGPKLKYRRPRPYFSEEGPICIKRSLGLALSPDYPSGHATWGWSVGLVLAEVAPDRREAILARAQAYGESRVVCGVHNMSSVEAGRMNAENLLSALKSSDAFKADLAAARAELDAARAAGPAPAPARCEAEAAALSKPLL</sequence>
<dbReference type="CDD" id="cd03397">
    <property type="entry name" value="PAP2_acid_phosphatase"/>
    <property type="match status" value="1"/>
</dbReference>
<evidence type="ECO:0000313" key="5">
    <source>
        <dbReference type="Proteomes" id="UP000001364"/>
    </source>
</evidence>
<keyword evidence="1 4" id="KW-0378">Hydrolase</keyword>
<dbReference type="KEGG" id="ccs:CCNA_00363"/>
<dbReference type="PIRSF" id="PIRSF000897">
    <property type="entry name" value="Acid_Ptase_ClsA"/>
    <property type="match status" value="1"/>
</dbReference>
<comment type="catalytic activity">
    <reaction evidence="1">
        <text>a phosphate monoester + H2O = an alcohol + phosphate</text>
        <dbReference type="Rhea" id="RHEA:15017"/>
        <dbReference type="ChEBI" id="CHEBI:15377"/>
        <dbReference type="ChEBI" id="CHEBI:30879"/>
        <dbReference type="ChEBI" id="CHEBI:43474"/>
        <dbReference type="ChEBI" id="CHEBI:67140"/>
        <dbReference type="EC" id="3.1.3.2"/>
    </reaction>
</comment>
<organism evidence="4 5">
    <name type="scientific">Caulobacter vibrioides (strain NA1000 / CB15N)</name>
    <name type="common">Caulobacter crescentus</name>
    <dbReference type="NCBI Taxonomy" id="565050"/>
    <lineage>
        <taxon>Bacteria</taxon>
        <taxon>Pseudomonadati</taxon>
        <taxon>Pseudomonadota</taxon>
        <taxon>Alphaproteobacteria</taxon>
        <taxon>Caulobacterales</taxon>
        <taxon>Caulobacteraceae</taxon>
        <taxon>Caulobacter</taxon>
    </lineage>
</organism>
<gene>
    <name evidence="4" type="ordered locus">CCNA_00363</name>
</gene>
<dbReference type="PRINTS" id="PR00483">
    <property type="entry name" value="BACPHPHTASE"/>
</dbReference>
<dbReference type="SMART" id="SM00014">
    <property type="entry name" value="acidPPc"/>
    <property type="match status" value="1"/>
</dbReference>
<dbReference type="PATRIC" id="fig|565050.3.peg.362"/>
<comment type="similarity">
    <text evidence="1">Belongs to the class A bacterial acid phosphatase family.</text>
</comment>
<dbReference type="InterPro" id="IPR000326">
    <property type="entry name" value="PAP2/HPO"/>
</dbReference>
<evidence type="ECO:0000256" key="2">
    <source>
        <dbReference type="SAM" id="SignalP"/>
    </source>
</evidence>
<dbReference type="AlphaFoldDB" id="A0A0H3C548"/>
<dbReference type="HOGENOM" id="CLU_079861_0_0_5"/>
<feature type="chain" id="PRO_5002605684" description="Acid phosphatase" evidence="2">
    <location>
        <begin position="21"/>
        <end position="258"/>
    </location>
</feature>
<reference evidence="4 5" key="1">
    <citation type="journal article" date="2010" name="J. Bacteriol.">
        <title>The genetic basis of laboratory adaptation in Caulobacter crescentus.</title>
        <authorList>
            <person name="Marks M.E."/>
            <person name="Castro-Rojas C.M."/>
            <person name="Teiling C."/>
            <person name="Du L."/>
            <person name="Kapatral V."/>
            <person name="Walunas T.L."/>
            <person name="Crosson S."/>
        </authorList>
    </citation>
    <scope>NUCLEOTIDE SEQUENCE [LARGE SCALE GENOMIC DNA]</scope>
    <source>
        <strain evidence="5">NA1000 / CB15N</strain>
    </source>
</reference>
<protein>
    <recommendedName>
        <fullName evidence="1">Acid phosphatase</fullName>
        <ecNumber evidence="1">3.1.3.2</ecNumber>
    </recommendedName>
</protein>
<dbReference type="GO" id="GO:0003993">
    <property type="term" value="F:acid phosphatase activity"/>
    <property type="evidence" value="ECO:0007669"/>
    <property type="project" value="UniProtKB-EC"/>
</dbReference>
<dbReference type="GO" id="GO:0030288">
    <property type="term" value="C:outer membrane-bounded periplasmic space"/>
    <property type="evidence" value="ECO:0007669"/>
    <property type="project" value="InterPro"/>
</dbReference>
<proteinExistence type="inferred from homology"/>
<dbReference type="GeneID" id="7331062"/>
<dbReference type="Proteomes" id="UP000001364">
    <property type="component" value="Chromosome"/>
</dbReference>
<dbReference type="EMBL" id="CP001340">
    <property type="protein sequence ID" value="ACL93830.1"/>
    <property type="molecule type" value="Genomic_DNA"/>
</dbReference>
<dbReference type="SUPFAM" id="SSF48317">
    <property type="entry name" value="Acid phosphatase/Vanadium-dependent haloperoxidase"/>
    <property type="match status" value="1"/>
</dbReference>
<dbReference type="EC" id="3.1.3.2" evidence="1"/>
<keyword evidence="2" id="KW-0732">Signal</keyword>
<dbReference type="SMR" id="A0A0H3C548"/>
<dbReference type="PhylomeDB" id="A0A0H3C548"/>
<evidence type="ECO:0000313" key="4">
    <source>
        <dbReference type="EMBL" id="ACL93830.1"/>
    </source>
</evidence>
<dbReference type="Pfam" id="PF01569">
    <property type="entry name" value="PAP2"/>
    <property type="match status" value="1"/>
</dbReference>
<name>A0A0H3C548_CAUVN</name>
<dbReference type="RefSeq" id="YP_002515738.1">
    <property type="nucleotide sequence ID" value="NC_011916.1"/>
</dbReference>
<evidence type="ECO:0000259" key="3">
    <source>
        <dbReference type="SMART" id="SM00014"/>
    </source>
</evidence>
<dbReference type="OrthoDB" id="9805301at2"/>
<feature type="domain" description="Phosphatidic acid phosphatase type 2/haloperoxidase" evidence="3">
    <location>
        <begin position="102"/>
        <end position="215"/>
    </location>
</feature>
<dbReference type="InterPro" id="IPR036938">
    <property type="entry name" value="PAP2/HPO_sf"/>
</dbReference>
<dbReference type="InterPro" id="IPR001011">
    <property type="entry name" value="Acid_Pase_classA_bac"/>
</dbReference>
<evidence type="ECO:0000256" key="1">
    <source>
        <dbReference type="PIRNR" id="PIRNR000897"/>
    </source>
</evidence>
<dbReference type="PROSITE" id="PS51257">
    <property type="entry name" value="PROKAR_LIPOPROTEIN"/>
    <property type="match status" value="1"/>
</dbReference>
<feature type="signal peptide" evidence="2">
    <location>
        <begin position="1"/>
        <end position="20"/>
    </location>
</feature>
<dbReference type="Gene3D" id="1.20.144.10">
    <property type="entry name" value="Phosphatidic acid phosphatase type 2/haloperoxidase"/>
    <property type="match status" value="1"/>
</dbReference>
<keyword evidence="5" id="KW-1185">Reference proteome</keyword>
<accession>A0A0H3C548</accession>